<dbReference type="EMBL" id="GBRH01242509">
    <property type="protein sequence ID" value="JAD55386.1"/>
    <property type="molecule type" value="Transcribed_RNA"/>
</dbReference>
<proteinExistence type="predicted"/>
<feature type="region of interest" description="Disordered" evidence="1">
    <location>
        <begin position="1"/>
        <end position="37"/>
    </location>
</feature>
<dbReference type="AlphaFoldDB" id="A0A0A9AW63"/>
<reference evidence="2" key="2">
    <citation type="journal article" date="2015" name="Data Brief">
        <title>Shoot transcriptome of the giant reed, Arundo donax.</title>
        <authorList>
            <person name="Barrero R.A."/>
            <person name="Guerrero F.D."/>
            <person name="Moolhuijzen P."/>
            <person name="Goolsby J.A."/>
            <person name="Tidwell J."/>
            <person name="Bellgard S.E."/>
            <person name="Bellgard M.I."/>
        </authorList>
    </citation>
    <scope>NUCLEOTIDE SEQUENCE</scope>
    <source>
        <tissue evidence="2">Shoot tissue taken approximately 20 cm above the soil surface</tissue>
    </source>
</reference>
<reference evidence="2" key="1">
    <citation type="submission" date="2014-09" db="EMBL/GenBank/DDBJ databases">
        <authorList>
            <person name="Magalhaes I.L.F."/>
            <person name="Oliveira U."/>
            <person name="Santos F.R."/>
            <person name="Vidigal T.H.D.A."/>
            <person name="Brescovit A.D."/>
            <person name="Santos A.J."/>
        </authorList>
    </citation>
    <scope>NUCLEOTIDE SEQUENCE</scope>
    <source>
        <tissue evidence="2">Shoot tissue taken approximately 20 cm above the soil surface</tissue>
    </source>
</reference>
<evidence type="ECO:0000256" key="1">
    <source>
        <dbReference type="SAM" id="MobiDB-lite"/>
    </source>
</evidence>
<accession>A0A0A9AW63</accession>
<organism evidence="2">
    <name type="scientific">Arundo donax</name>
    <name type="common">Giant reed</name>
    <name type="synonym">Donax arundinaceus</name>
    <dbReference type="NCBI Taxonomy" id="35708"/>
    <lineage>
        <taxon>Eukaryota</taxon>
        <taxon>Viridiplantae</taxon>
        <taxon>Streptophyta</taxon>
        <taxon>Embryophyta</taxon>
        <taxon>Tracheophyta</taxon>
        <taxon>Spermatophyta</taxon>
        <taxon>Magnoliopsida</taxon>
        <taxon>Liliopsida</taxon>
        <taxon>Poales</taxon>
        <taxon>Poaceae</taxon>
        <taxon>PACMAD clade</taxon>
        <taxon>Arundinoideae</taxon>
        <taxon>Arundineae</taxon>
        <taxon>Arundo</taxon>
    </lineage>
</organism>
<sequence length="37" mass="3969">MTTSPARCRSDVAAPWQGVAGSRHDPPTFDSTLVAPW</sequence>
<evidence type="ECO:0000313" key="2">
    <source>
        <dbReference type="EMBL" id="JAD55386.1"/>
    </source>
</evidence>
<name>A0A0A9AW63_ARUDO</name>
<protein>
    <submittedName>
        <fullName evidence="2">Uncharacterized protein</fullName>
    </submittedName>
</protein>